<name>C7LZ47_ACIFD</name>
<feature type="region of interest" description="Disordered" evidence="4">
    <location>
        <begin position="286"/>
        <end position="309"/>
    </location>
</feature>
<dbReference type="PANTHER" id="PTHR10188:SF6">
    <property type="entry name" value="N(4)-(BETA-N-ACETYLGLUCOSAMINYL)-L-ASPARAGINASE"/>
    <property type="match status" value="1"/>
</dbReference>
<dbReference type="eggNOG" id="COG1446">
    <property type="taxonomic scope" value="Bacteria"/>
</dbReference>
<gene>
    <name evidence="5" type="ordered locus">Afer_1070</name>
</gene>
<dbReference type="KEGG" id="afo:Afer_1070"/>
<dbReference type="OrthoDB" id="9780217at2"/>
<feature type="site" description="Cleavage; by autolysis" evidence="3">
    <location>
        <begin position="160"/>
        <end position="161"/>
    </location>
</feature>
<protein>
    <submittedName>
        <fullName evidence="5">Asparaginase</fullName>
        <ecNumber evidence="5">3.5.1.1</ecNumber>
    </submittedName>
</protein>
<keyword evidence="6" id="KW-1185">Reference proteome</keyword>
<dbReference type="Pfam" id="PF01112">
    <property type="entry name" value="Asparaginase_2"/>
    <property type="match status" value="1"/>
</dbReference>
<dbReference type="EC" id="3.5.1.1" evidence="5"/>
<evidence type="ECO:0000313" key="6">
    <source>
        <dbReference type="Proteomes" id="UP000000771"/>
    </source>
</evidence>
<dbReference type="GO" id="GO:0005737">
    <property type="term" value="C:cytoplasm"/>
    <property type="evidence" value="ECO:0007669"/>
    <property type="project" value="TreeGrafter"/>
</dbReference>
<evidence type="ECO:0000256" key="3">
    <source>
        <dbReference type="PIRSR" id="PIRSR600246-3"/>
    </source>
</evidence>
<evidence type="ECO:0000256" key="2">
    <source>
        <dbReference type="PIRSR" id="PIRSR600246-2"/>
    </source>
</evidence>
<dbReference type="Proteomes" id="UP000000771">
    <property type="component" value="Chromosome"/>
</dbReference>
<evidence type="ECO:0000256" key="1">
    <source>
        <dbReference type="PIRSR" id="PIRSR600246-1"/>
    </source>
</evidence>
<dbReference type="InterPro" id="IPR000246">
    <property type="entry name" value="Peptidase_T2"/>
</dbReference>
<dbReference type="SUPFAM" id="SSF56235">
    <property type="entry name" value="N-terminal nucleophile aminohydrolases (Ntn hydrolases)"/>
    <property type="match status" value="1"/>
</dbReference>
<feature type="active site" description="Nucleophile" evidence="1">
    <location>
        <position position="161"/>
    </location>
</feature>
<evidence type="ECO:0000256" key="4">
    <source>
        <dbReference type="SAM" id="MobiDB-lite"/>
    </source>
</evidence>
<keyword evidence="5" id="KW-0378">Hydrolase</keyword>
<sequence length="309" mass="32044">MLMVASANGRAGIDAVFPRLLEGALTPLDAVEEAAWVTEDDPADHSVGTGGLPNIFGAVELDASIMDGTTLKAGAVAALRGFRHPISVARAVMERSPHVLLVGEGAAAFARAVGAEAAVLETAEALASWRTAIASLHAEELASTLAMARALTRDPERAVGTVNYLALDDRGRMASAVSTSGWAFKWPGRAGDSPVIGAGNYCDARVGAAACTGFGELSLRTQLASRCVGFLEAGATCEEAAVRAIELVNRLQVDPAERIMHIVVLDRDGNHAAASTRAGTTYAWRDGSQPHCQLSPRTHVPPEGSSVVG</sequence>
<reference evidence="5 6" key="1">
    <citation type="journal article" date="2009" name="Stand. Genomic Sci.">
        <title>Complete genome sequence of Acidimicrobium ferrooxidans type strain (ICP).</title>
        <authorList>
            <person name="Clum A."/>
            <person name="Nolan M."/>
            <person name="Lang E."/>
            <person name="Glavina Del Rio T."/>
            <person name="Tice H."/>
            <person name="Copeland A."/>
            <person name="Cheng J.F."/>
            <person name="Lucas S."/>
            <person name="Chen F."/>
            <person name="Bruce D."/>
            <person name="Goodwin L."/>
            <person name="Pitluck S."/>
            <person name="Ivanova N."/>
            <person name="Mavrommatis K."/>
            <person name="Mikhailova N."/>
            <person name="Pati A."/>
            <person name="Chen A."/>
            <person name="Palaniappan K."/>
            <person name="Goker M."/>
            <person name="Spring S."/>
            <person name="Land M."/>
            <person name="Hauser L."/>
            <person name="Chang Y.J."/>
            <person name="Jeffries C.C."/>
            <person name="Chain P."/>
            <person name="Bristow J."/>
            <person name="Eisen J.A."/>
            <person name="Markowitz V."/>
            <person name="Hugenholtz P."/>
            <person name="Kyrpides N.C."/>
            <person name="Klenk H.P."/>
            <person name="Lapidus A."/>
        </authorList>
    </citation>
    <scope>NUCLEOTIDE SEQUENCE [LARGE SCALE GENOMIC DNA]</scope>
    <source>
        <strain evidence="6">DSM 10331 / JCM 15462 / NBRC 103882 / ICP</strain>
    </source>
</reference>
<dbReference type="GO" id="GO:0004067">
    <property type="term" value="F:asparaginase activity"/>
    <property type="evidence" value="ECO:0007669"/>
    <property type="project" value="UniProtKB-EC"/>
</dbReference>
<proteinExistence type="predicted"/>
<dbReference type="HOGENOM" id="CLU_021603_0_1_11"/>
<dbReference type="AlphaFoldDB" id="C7LZ47"/>
<dbReference type="InterPro" id="IPR029055">
    <property type="entry name" value="Ntn_hydrolases_N"/>
</dbReference>
<dbReference type="EMBL" id="CP001631">
    <property type="protein sequence ID" value="ACU54005.1"/>
    <property type="molecule type" value="Genomic_DNA"/>
</dbReference>
<organism evidence="5 6">
    <name type="scientific">Acidimicrobium ferrooxidans (strain DSM 10331 / JCM 15462 / NBRC 103882 / ICP)</name>
    <dbReference type="NCBI Taxonomy" id="525909"/>
    <lineage>
        <taxon>Bacteria</taxon>
        <taxon>Bacillati</taxon>
        <taxon>Actinomycetota</taxon>
        <taxon>Acidimicrobiia</taxon>
        <taxon>Acidimicrobiales</taxon>
        <taxon>Acidimicrobiaceae</taxon>
        <taxon>Acidimicrobium</taxon>
    </lineage>
</organism>
<dbReference type="STRING" id="525909.Afer_1070"/>
<evidence type="ECO:0000313" key="5">
    <source>
        <dbReference type="EMBL" id="ACU54005.1"/>
    </source>
</evidence>
<feature type="binding site" evidence="2">
    <location>
        <begin position="212"/>
        <end position="215"/>
    </location>
    <ligand>
        <name>substrate</name>
    </ligand>
</feature>
<feature type="binding site" evidence="2">
    <location>
        <begin position="189"/>
        <end position="192"/>
    </location>
    <ligand>
        <name>substrate</name>
    </ligand>
</feature>
<accession>C7LZ47</accession>
<dbReference type="Gene3D" id="3.60.20.30">
    <property type="entry name" value="(Glycosyl)asparaginase"/>
    <property type="match status" value="1"/>
</dbReference>
<dbReference type="PANTHER" id="PTHR10188">
    <property type="entry name" value="L-ASPARAGINASE"/>
    <property type="match status" value="1"/>
</dbReference>